<sequence>MILLEFNFLDNIAGILLSLFITGSIGILTYVFRTHKDETKQRIDARAKEIDDANKEISSLQKDMIEVKTKMTNVEKRYDELQQLVRDNHKETMKQLYEIMNRLPHA</sequence>
<keyword evidence="2" id="KW-0472">Membrane</keyword>
<keyword evidence="1" id="KW-0175">Coiled coil</keyword>
<evidence type="ECO:0000256" key="2">
    <source>
        <dbReference type="SAM" id="Phobius"/>
    </source>
</evidence>
<reference evidence="3 4" key="1">
    <citation type="submission" date="2018-05" db="EMBL/GenBank/DDBJ databases">
        <title>Genomic Encyclopedia of Archaeal and Bacterial Type Strains, Phase II (KMG-II): from individual species to whole genera.</title>
        <authorList>
            <person name="Goeker M."/>
        </authorList>
    </citation>
    <scope>NUCLEOTIDE SEQUENCE [LARGE SCALE GENOMIC DNA]</scope>
    <source>
        <strain evidence="3 4">DSM 22214</strain>
    </source>
</reference>
<name>A0A316EBQ7_9BACT</name>
<dbReference type="Proteomes" id="UP000245489">
    <property type="component" value="Unassembled WGS sequence"/>
</dbReference>
<accession>A0A316EBQ7</accession>
<dbReference type="Gene3D" id="1.10.287.1490">
    <property type="match status" value="1"/>
</dbReference>
<evidence type="ECO:0000313" key="3">
    <source>
        <dbReference type="EMBL" id="PWK27018.1"/>
    </source>
</evidence>
<keyword evidence="2" id="KW-1133">Transmembrane helix</keyword>
<dbReference type="EMBL" id="QGGO01000008">
    <property type="protein sequence ID" value="PWK27018.1"/>
    <property type="molecule type" value="Genomic_DNA"/>
</dbReference>
<keyword evidence="4" id="KW-1185">Reference proteome</keyword>
<feature type="transmembrane region" description="Helical" evidence="2">
    <location>
        <begin position="12"/>
        <end position="32"/>
    </location>
</feature>
<feature type="coiled-coil region" evidence="1">
    <location>
        <begin position="36"/>
        <end position="91"/>
    </location>
</feature>
<keyword evidence="2" id="KW-0812">Transmembrane</keyword>
<proteinExistence type="predicted"/>
<dbReference type="AlphaFoldDB" id="A0A316EBQ7"/>
<dbReference type="RefSeq" id="WP_109742592.1">
    <property type="nucleotide sequence ID" value="NZ_QGGO01000008.1"/>
</dbReference>
<evidence type="ECO:0000256" key="1">
    <source>
        <dbReference type="SAM" id="Coils"/>
    </source>
</evidence>
<protein>
    <submittedName>
        <fullName evidence="3">Uncharacterized protein</fullName>
    </submittedName>
</protein>
<organism evidence="3 4">
    <name type="scientific">Arcicella aurantiaca</name>
    <dbReference type="NCBI Taxonomy" id="591202"/>
    <lineage>
        <taxon>Bacteria</taxon>
        <taxon>Pseudomonadati</taxon>
        <taxon>Bacteroidota</taxon>
        <taxon>Cytophagia</taxon>
        <taxon>Cytophagales</taxon>
        <taxon>Flectobacillaceae</taxon>
        <taxon>Arcicella</taxon>
    </lineage>
</organism>
<comment type="caution">
    <text evidence="3">The sequence shown here is derived from an EMBL/GenBank/DDBJ whole genome shotgun (WGS) entry which is preliminary data.</text>
</comment>
<gene>
    <name evidence="3" type="ORF">LV89_01830</name>
</gene>
<evidence type="ECO:0000313" key="4">
    <source>
        <dbReference type="Proteomes" id="UP000245489"/>
    </source>
</evidence>